<dbReference type="RefSeq" id="WP_127079217.1">
    <property type="nucleotide sequence ID" value="NZ_RSCL01000002.1"/>
</dbReference>
<evidence type="ECO:0000313" key="3">
    <source>
        <dbReference type="EMBL" id="RUT08800.1"/>
    </source>
</evidence>
<feature type="domain" description="RNA polymerase sigma-70 region 2" evidence="2">
    <location>
        <begin position="21"/>
        <end position="85"/>
    </location>
</feature>
<organism evidence="3 4">
    <name type="scientific">Dulcicalothrix desertica PCC 7102</name>
    <dbReference type="NCBI Taxonomy" id="232991"/>
    <lineage>
        <taxon>Bacteria</taxon>
        <taxon>Bacillati</taxon>
        <taxon>Cyanobacteriota</taxon>
        <taxon>Cyanophyceae</taxon>
        <taxon>Nostocales</taxon>
        <taxon>Calotrichaceae</taxon>
        <taxon>Dulcicalothrix</taxon>
    </lineage>
</organism>
<evidence type="ECO:0000313" key="4">
    <source>
        <dbReference type="Proteomes" id="UP000271624"/>
    </source>
</evidence>
<evidence type="ECO:0000256" key="1">
    <source>
        <dbReference type="SAM" id="MobiDB-lite"/>
    </source>
</evidence>
<dbReference type="Proteomes" id="UP000271624">
    <property type="component" value="Unassembled WGS sequence"/>
</dbReference>
<dbReference type="InterPro" id="IPR014284">
    <property type="entry name" value="RNA_pol_sigma-70_dom"/>
</dbReference>
<name>A0A3S1DEZ9_9CYAN</name>
<accession>A0A3S1DEZ9</accession>
<dbReference type="Gene3D" id="1.10.1740.10">
    <property type="match status" value="1"/>
</dbReference>
<dbReference type="InterPro" id="IPR007627">
    <property type="entry name" value="RNA_pol_sigma70_r2"/>
</dbReference>
<reference evidence="3" key="2">
    <citation type="journal article" date="2019" name="Genome Biol. Evol.">
        <title>Day and night: Metabolic profiles and evolutionary relationships of six axenic non-marine cyanobacteria.</title>
        <authorList>
            <person name="Will S.E."/>
            <person name="Henke P."/>
            <person name="Boedeker C."/>
            <person name="Huang S."/>
            <person name="Brinkmann H."/>
            <person name="Rohde M."/>
            <person name="Jarek M."/>
            <person name="Friedl T."/>
            <person name="Seufert S."/>
            <person name="Schumacher M."/>
            <person name="Overmann J."/>
            <person name="Neumann-Schaal M."/>
            <person name="Petersen J."/>
        </authorList>
    </citation>
    <scope>NUCLEOTIDE SEQUENCE [LARGE SCALE GENOMIC DNA]</scope>
    <source>
        <strain evidence="3">PCC 7102</strain>
    </source>
</reference>
<dbReference type="NCBIfam" id="TIGR02937">
    <property type="entry name" value="sigma70-ECF"/>
    <property type="match status" value="1"/>
</dbReference>
<dbReference type="InterPro" id="IPR013325">
    <property type="entry name" value="RNA_pol_sigma_r2"/>
</dbReference>
<gene>
    <name evidence="3" type="ORF">DSM106972_008530</name>
</gene>
<dbReference type="EMBL" id="RSCL01000002">
    <property type="protein sequence ID" value="RUT08800.1"/>
    <property type="molecule type" value="Genomic_DNA"/>
</dbReference>
<proteinExistence type="predicted"/>
<reference evidence="3" key="1">
    <citation type="submission" date="2018-12" db="EMBL/GenBank/DDBJ databases">
        <authorList>
            <person name="Will S."/>
            <person name="Neumann-Schaal M."/>
            <person name="Henke P."/>
        </authorList>
    </citation>
    <scope>NUCLEOTIDE SEQUENCE</scope>
    <source>
        <strain evidence="3">PCC 7102</strain>
    </source>
</reference>
<feature type="region of interest" description="Disordered" evidence="1">
    <location>
        <begin position="190"/>
        <end position="213"/>
    </location>
</feature>
<dbReference type="OrthoDB" id="485245at2"/>
<dbReference type="AlphaFoldDB" id="A0A3S1DEZ9"/>
<comment type="caution">
    <text evidence="3">The sequence shown here is derived from an EMBL/GenBank/DDBJ whole genome shotgun (WGS) entry which is preliminary data.</text>
</comment>
<dbReference type="SUPFAM" id="SSF88946">
    <property type="entry name" value="Sigma2 domain of RNA polymerase sigma factors"/>
    <property type="match status" value="1"/>
</dbReference>
<dbReference type="GO" id="GO:0006352">
    <property type="term" value="P:DNA-templated transcription initiation"/>
    <property type="evidence" value="ECO:0007669"/>
    <property type="project" value="InterPro"/>
</dbReference>
<evidence type="ECO:0000259" key="2">
    <source>
        <dbReference type="Pfam" id="PF04542"/>
    </source>
</evidence>
<keyword evidence="4" id="KW-1185">Reference proteome</keyword>
<sequence length="213" mass="24724">MLSNSSSYSHDYLLADLKQRRIIEKIAKKYVHGTSVSWEDAVQTGYIKILEAYSVGRFRHGDSEDFSRWATVVARYEIIDFVRKELRKQCQSLNSLVPGTDISILDNISDDFNSFDAVERADFTLQVTKAVKNLDQRYPERGYLKLWQGLVKGTKQTQLAQELQVTQPEISRRRKELALRVVIELGLAQPNSSKHKNQKQPNHSERRRTKNIW</sequence>
<dbReference type="Pfam" id="PF04542">
    <property type="entry name" value="Sigma70_r2"/>
    <property type="match status" value="1"/>
</dbReference>
<protein>
    <recommendedName>
        <fullName evidence="2">RNA polymerase sigma-70 region 2 domain-containing protein</fullName>
    </recommendedName>
</protein>
<dbReference type="GO" id="GO:0003700">
    <property type="term" value="F:DNA-binding transcription factor activity"/>
    <property type="evidence" value="ECO:0007669"/>
    <property type="project" value="InterPro"/>
</dbReference>